<dbReference type="PANTHER" id="PTHR39339:SF1">
    <property type="entry name" value="CHAD DOMAIN-CONTAINING PROTEIN"/>
    <property type="match status" value="1"/>
</dbReference>
<evidence type="ECO:0000259" key="3">
    <source>
        <dbReference type="PROSITE" id="PS51708"/>
    </source>
</evidence>
<dbReference type="Gene3D" id="1.40.20.10">
    <property type="entry name" value="CHAD domain"/>
    <property type="match status" value="1"/>
</dbReference>
<dbReference type="Gene3D" id="2.40.320.10">
    <property type="entry name" value="Hypothetical Protein Pfu-838710-001"/>
    <property type="match status" value="1"/>
</dbReference>
<dbReference type="Pfam" id="PF01928">
    <property type="entry name" value="CYTH"/>
    <property type="match status" value="1"/>
</dbReference>
<evidence type="ECO:0000259" key="2">
    <source>
        <dbReference type="PROSITE" id="PS51707"/>
    </source>
</evidence>
<gene>
    <name evidence="4" type="ORF">GCM10011410_25600</name>
</gene>
<feature type="domain" description="CYTH" evidence="2">
    <location>
        <begin position="6"/>
        <end position="205"/>
    </location>
</feature>
<dbReference type="InterPro" id="IPR038186">
    <property type="entry name" value="CHAD_dom_sf"/>
</dbReference>
<dbReference type="InterPro" id="IPR033469">
    <property type="entry name" value="CYTH-like_dom_sf"/>
</dbReference>
<comment type="caution">
    <text evidence="4">The sequence shown here is derived from an EMBL/GenBank/DDBJ whole genome shotgun (WGS) entry which is preliminary data.</text>
</comment>
<evidence type="ECO:0000313" key="5">
    <source>
        <dbReference type="Proteomes" id="UP000641514"/>
    </source>
</evidence>
<proteinExistence type="predicted"/>
<dbReference type="InterPro" id="IPR023577">
    <property type="entry name" value="CYTH_domain"/>
</dbReference>
<feature type="domain" description="CHAD" evidence="3">
    <location>
        <begin position="219"/>
        <end position="509"/>
    </location>
</feature>
<dbReference type="PROSITE" id="PS51707">
    <property type="entry name" value="CYTH"/>
    <property type="match status" value="1"/>
</dbReference>
<evidence type="ECO:0000313" key="4">
    <source>
        <dbReference type="EMBL" id="GGC71490.1"/>
    </source>
</evidence>
<dbReference type="SUPFAM" id="SSF55154">
    <property type="entry name" value="CYTH-like phosphatases"/>
    <property type="match status" value="1"/>
</dbReference>
<name>A0A916UFW1_9ACTN</name>
<dbReference type="PANTHER" id="PTHR39339">
    <property type="entry name" value="SLR1444 PROTEIN"/>
    <property type="match status" value="1"/>
</dbReference>
<keyword evidence="5" id="KW-1185">Reference proteome</keyword>
<dbReference type="PROSITE" id="PS51708">
    <property type="entry name" value="CHAD"/>
    <property type="match status" value="1"/>
</dbReference>
<reference evidence="4" key="1">
    <citation type="journal article" date="2014" name="Int. J. Syst. Evol. Microbiol.">
        <title>Complete genome sequence of Corynebacterium casei LMG S-19264T (=DSM 44701T), isolated from a smear-ripened cheese.</title>
        <authorList>
            <consortium name="US DOE Joint Genome Institute (JGI-PGF)"/>
            <person name="Walter F."/>
            <person name="Albersmeier A."/>
            <person name="Kalinowski J."/>
            <person name="Ruckert C."/>
        </authorList>
    </citation>
    <scope>NUCLEOTIDE SEQUENCE</scope>
    <source>
        <strain evidence="4">CGMCC 1.15478</strain>
    </source>
</reference>
<accession>A0A916UFW1</accession>
<dbReference type="EMBL" id="BMJH01000003">
    <property type="protein sequence ID" value="GGC71490.1"/>
    <property type="molecule type" value="Genomic_DNA"/>
</dbReference>
<organism evidence="4 5">
    <name type="scientific">Hoyosella rhizosphaerae</name>
    <dbReference type="NCBI Taxonomy" id="1755582"/>
    <lineage>
        <taxon>Bacteria</taxon>
        <taxon>Bacillati</taxon>
        <taxon>Actinomycetota</taxon>
        <taxon>Actinomycetes</taxon>
        <taxon>Mycobacteriales</taxon>
        <taxon>Hoyosellaceae</taxon>
        <taxon>Hoyosella</taxon>
    </lineage>
</organism>
<dbReference type="SMART" id="SM01118">
    <property type="entry name" value="CYTH"/>
    <property type="match status" value="1"/>
</dbReference>
<dbReference type="SMART" id="SM00880">
    <property type="entry name" value="CHAD"/>
    <property type="match status" value="1"/>
</dbReference>
<dbReference type="Proteomes" id="UP000641514">
    <property type="component" value="Unassembled WGS sequence"/>
</dbReference>
<protein>
    <submittedName>
        <fullName evidence="4">CHAD domain-containing protein</fullName>
    </submittedName>
</protein>
<dbReference type="Pfam" id="PF05235">
    <property type="entry name" value="CHAD"/>
    <property type="match status" value="1"/>
</dbReference>
<dbReference type="AlphaFoldDB" id="A0A916UFW1"/>
<evidence type="ECO:0000256" key="1">
    <source>
        <dbReference type="SAM" id="MobiDB-lite"/>
    </source>
</evidence>
<dbReference type="RefSeq" id="WP_188675606.1">
    <property type="nucleotide sequence ID" value="NZ_BMJH01000003.1"/>
</dbReference>
<feature type="region of interest" description="Disordered" evidence="1">
    <location>
        <begin position="188"/>
        <end position="215"/>
    </location>
</feature>
<sequence length="515" mass="56855">MSTTENVERELKFEAGKEAAIPSFDSVEGVDAVDAASVAELHATYFDTSDLALARHKITLRHRTGGGDEGWHLKLPSTAGARAEVHAPLSAVSEGPPSALTDRVRIHVRDKPLIAVAEVLNRRTTYSLRSSNGAALVEVVDDRVTASSLRPGHKHVSTWREWEAEIVSGDESDLARVRDRLLQAGALDSPSPSKLARALGPDAVTPTSEAEPEPASFAKNSIGALLVETVARHRDAFFEHDALVRLDKEDAVHQMRVAARRIRSLLRGYRPQFARQLTDPIERELKWCAGVLGGARDAEVMALRLDALIAAQPTGTISKTTRKHLLAHQRDAYATAYSEVMDMLTSPRYFRLLDSLDTILAADHFSKKAKRDGSDAICSTLVRMHKKTRKTEGKARAATNTYERDTNLHSVRKECKRIRYAAEIANKTHIDAKSGRKIKRVRKAAEDVQEVLGEHQDGVITRNLLDNIAVDVAEQGGDASDYQRLAGYEQAMADVAESDYRTHWKALRRAIRALP</sequence>
<reference evidence="4" key="2">
    <citation type="submission" date="2020-09" db="EMBL/GenBank/DDBJ databases">
        <authorList>
            <person name="Sun Q."/>
            <person name="Zhou Y."/>
        </authorList>
    </citation>
    <scope>NUCLEOTIDE SEQUENCE</scope>
    <source>
        <strain evidence="4">CGMCC 1.15478</strain>
    </source>
</reference>
<dbReference type="CDD" id="cd07374">
    <property type="entry name" value="CYTH-like_Pase"/>
    <property type="match status" value="1"/>
</dbReference>
<dbReference type="InterPro" id="IPR007899">
    <property type="entry name" value="CHAD_dom"/>
</dbReference>